<evidence type="ECO:0000256" key="4">
    <source>
        <dbReference type="PROSITE-ProRule" id="PRU00335"/>
    </source>
</evidence>
<keyword evidence="7" id="KW-1185">Reference proteome</keyword>
<accession>A0A4R8ZXC3</accession>
<evidence type="ECO:0000259" key="5">
    <source>
        <dbReference type="PROSITE" id="PS50977"/>
    </source>
</evidence>
<sequence length="204" mass="22272">MSNAVPARRYAKGEAKRREILAAALQLIAESGYRNSTLQDVADAVGLTKAGVLHYFESREDLITQVLQGRDDHDAVQLAQEARAGAGDREDDMLTLLSRAIRLNASVPGMVQLYSRVVVEAEDPQHPAHDYISERYELVAARIAASVQQRQSLGTARADLDPAQVARIVIAVSDGLQLQWMHARDDIDMSVDFDAALTLILGPA</sequence>
<dbReference type="GO" id="GO:0000976">
    <property type="term" value="F:transcription cis-regulatory region binding"/>
    <property type="evidence" value="ECO:0007669"/>
    <property type="project" value="TreeGrafter"/>
</dbReference>
<keyword evidence="3" id="KW-0804">Transcription</keyword>
<keyword evidence="2 4" id="KW-0238">DNA-binding</keyword>
<dbReference type="SUPFAM" id="SSF48498">
    <property type="entry name" value="Tetracyclin repressor-like, C-terminal domain"/>
    <property type="match status" value="1"/>
</dbReference>
<gene>
    <name evidence="6" type="ORF">E3T55_13535</name>
</gene>
<dbReference type="RefSeq" id="WP_134520097.1">
    <property type="nucleotide sequence ID" value="NZ_SOHE01000056.1"/>
</dbReference>
<dbReference type="PANTHER" id="PTHR30055">
    <property type="entry name" value="HTH-TYPE TRANSCRIPTIONAL REGULATOR RUTR"/>
    <property type="match status" value="1"/>
</dbReference>
<dbReference type="InterPro" id="IPR050109">
    <property type="entry name" value="HTH-type_TetR-like_transc_reg"/>
</dbReference>
<organism evidence="6 7">
    <name type="scientific">Cryobacterium frigoriphilum</name>
    <dbReference type="NCBI Taxonomy" id="1259150"/>
    <lineage>
        <taxon>Bacteria</taxon>
        <taxon>Bacillati</taxon>
        <taxon>Actinomycetota</taxon>
        <taxon>Actinomycetes</taxon>
        <taxon>Micrococcales</taxon>
        <taxon>Microbacteriaceae</taxon>
        <taxon>Cryobacterium</taxon>
    </lineage>
</organism>
<feature type="domain" description="HTH tetR-type" evidence="5">
    <location>
        <begin position="14"/>
        <end position="74"/>
    </location>
</feature>
<feature type="DNA-binding region" description="H-T-H motif" evidence="4">
    <location>
        <begin position="37"/>
        <end position="56"/>
    </location>
</feature>
<dbReference type="InterPro" id="IPR009057">
    <property type="entry name" value="Homeodomain-like_sf"/>
</dbReference>
<protein>
    <submittedName>
        <fullName evidence="6">TetR/AcrR family transcriptional regulator</fullName>
    </submittedName>
</protein>
<dbReference type="PANTHER" id="PTHR30055:SF234">
    <property type="entry name" value="HTH-TYPE TRANSCRIPTIONAL REGULATOR BETI"/>
    <property type="match status" value="1"/>
</dbReference>
<comment type="caution">
    <text evidence="6">The sequence shown here is derived from an EMBL/GenBank/DDBJ whole genome shotgun (WGS) entry which is preliminary data.</text>
</comment>
<dbReference type="OrthoDB" id="7505659at2"/>
<keyword evidence="1" id="KW-0805">Transcription regulation</keyword>
<evidence type="ECO:0000313" key="7">
    <source>
        <dbReference type="Proteomes" id="UP000297447"/>
    </source>
</evidence>
<proteinExistence type="predicted"/>
<evidence type="ECO:0000256" key="2">
    <source>
        <dbReference type="ARBA" id="ARBA00023125"/>
    </source>
</evidence>
<evidence type="ECO:0000256" key="3">
    <source>
        <dbReference type="ARBA" id="ARBA00023163"/>
    </source>
</evidence>
<dbReference type="InterPro" id="IPR001647">
    <property type="entry name" value="HTH_TetR"/>
</dbReference>
<dbReference type="GO" id="GO:0003700">
    <property type="term" value="F:DNA-binding transcription factor activity"/>
    <property type="evidence" value="ECO:0007669"/>
    <property type="project" value="TreeGrafter"/>
</dbReference>
<dbReference type="PROSITE" id="PS50977">
    <property type="entry name" value="HTH_TETR_2"/>
    <property type="match status" value="1"/>
</dbReference>
<dbReference type="SUPFAM" id="SSF46689">
    <property type="entry name" value="Homeodomain-like"/>
    <property type="match status" value="1"/>
</dbReference>
<dbReference type="Proteomes" id="UP000297447">
    <property type="component" value="Unassembled WGS sequence"/>
</dbReference>
<dbReference type="Gene3D" id="1.10.357.10">
    <property type="entry name" value="Tetracycline Repressor, domain 2"/>
    <property type="match status" value="1"/>
</dbReference>
<evidence type="ECO:0000256" key="1">
    <source>
        <dbReference type="ARBA" id="ARBA00023015"/>
    </source>
</evidence>
<dbReference type="PRINTS" id="PR00455">
    <property type="entry name" value="HTHTETR"/>
</dbReference>
<dbReference type="AlphaFoldDB" id="A0A4R8ZXC3"/>
<evidence type="ECO:0000313" key="6">
    <source>
        <dbReference type="EMBL" id="TFD48297.1"/>
    </source>
</evidence>
<name>A0A4R8ZXC3_9MICO</name>
<dbReference type="EMBL" id="SOHE01000056">
    <property type="protein sequence ID" value="TFD48297.1"/>
    <property type="molecule type" value="Genomic_DNA"/>
</dbReference>
<dbReference type="Pfam" id="PF00440">
    <property type="entry name" value="TetR_N"/>
    <property type="match status" value="1"/>
</dbReference>
<reference evidence="6 7" key="1">
    <citation type="submission" date="2019-03" db="EMBL/GenBank/DDBJ databases">
        <title>Genomics of glacier-inhabiting Cryobacterium strains.</title>
        <authorList>
            <person name="Liu Q."/>
            <person name="Xin Y.-H."/>
        </authorList>
    </citation>
    <scope>NUCLEOTIDE SEQUENCE [LARGE SCALE GENOMIC DNA]</scope>
    <source>
        <strain evidence="6 7">Hh14</strain>
    </source>
</reference>
<dbReference type="InterPro" id="IPR036271">
    <property type="entry name" value="Tet_transcr_reg_TetR-rel_C_sf"/>
</dbReference>